<dbReference type="Pfam" id="PF00106">
    <property type="entry name" value="adh_short"/>
    <property type="match status" value="1"/>
</dbReference>
<dbReference type="PANTHER" id="PTHR43490">
    <property type="entry name" value="(+)-NEOMENTHOL DEHYDROGENASE"/>
    <property type="match status" value="1"/>
</dbReference>
<reference evidence="5 6" key="1">
    <citation type="submission" date="2023-12" db="EMBL/GenBank/DDBJ databases">
        <title>Amycolatopsis sp. V23-08.</title>
        <authorList>
            <person name="Somphong A."/>
        </authorList>
    </citation>
    <scope>NUCLEOTIDE SEQUENCE [LARGE SCALE GENOMIC DNA]</scope>
    <source>
        <strain evidence="5 6">V23-08</strain>
    </source>
</reference>
<keyword evidence="6" id="KW-1185">Reference proteome</keyword>
<dbReference type="Proteomes" id="UP001304298">
    <property type="component" value="Unassembled WGS sequence"/>
</dbReference>
<keyword evidence="2" id="KW-0521">NADP</keyword>
<accession>A0ABU5R3V7</accession>
<dbReference type="EMBL" id="JAYFSI010000002">
    <property type="protein sequence ID" value="MEA5360908.1"/>
    <property type="molecule type" value="Genomic_DNA"/>
</dbReference>
<dbReference type="PRINTS" id="PR00081">
    <property type="entry name" value="GDHRDH"/>
</dbReference>
<dbReference type="Gene3D" id="3.40.50.720">
    <property type="entry name" value="NAD(P)-binding Rossmann-like Domain"/>
    <property type="match status" value="1"/>
</dbReference>
<dbReference type="PANTHER" id="PTHR43490:SF99">
    <property type="entry name" value="SHORT-CHAIN DEHYDROGENASE_REDUCTASE"/>
    <property type="match status" value="1"/>
</dbReference>
<evidence type="ECO:0000256" key="2">
    <source>
        <dbReference type="ARBA" id="ARBA00022857"/>
    </source>
</evidence>
<evidence type="ECO:0000313" key="6">
    <source>
        <dbReference type="Proteomes" id="UP001304298"/>
    </source>
</evidence>
<organism evidence="5 6">
    <name type="scientific">Amycolatopsis heterodermiae</name>
    <dbReference type="NCBI Taxonomy" id="3110235"/>
    <lineage>
        <taxon>Bacteria</taxon>
        <taxon>Bacillati</taxon>
        <taxon>Actinomycetota</taxon>
        <taxon>Actinomycetes</taxon>
        <taxon>Pseudonocardiales</taxon>
        <taxon>Pseudonocardiaceae</taxon>
        <taxon>Amycolatopsis</taxon>
    </lineage>
</organism>
<proteinExistence type="inferred from homology"/>
<evidence type="ECO:0000256" key="4">
    <source>
        <dbReference type="RuleBase" id="RU000363"/>
    </source>
</evidence>
<dbReference type="InterPro" id="IPR036291">
    <property type="entry name" value="NAD(P)-bd_dom_sf"/>
</dbReference>
<evidence type="ECO:0000256" key="1">
    <source>
        <dbReference type="ARBA" id="ARBA00006484"/>
    </source>
</evidence>
<protein>
    <submittedName>
        <fullName evidence="5">SDR family NAD(P)-dependent oxidoreductase</fullName>
    </submittedName>
</protein>
<dbReference type="PROSITE" id="PS00061">
    <property type="entry name" value="ADH_SHORT"/>
    <property type="match status" value="1"/>
</dbReference>
<evidence type="ECO:0000256" key="3">
    <source>
        <dbReference type="ARBA" id="ARBA00023002"/>
    </source>
</evidence>
<sequence>MPIALVTGANRGLGFETARQLAAAGFDLYLAARDEGKAVAAAAELGVRPLVLDVTDDDSVAAAAALVEREQGRLDVLVNNAALRPEPRPAAEVTAIDAGKVFGANVVGVVRVMHAFLPLLEKSGSGVVVNVGSGTGSFGRVHDPSRLESRLVEIPYTASKAALSMLTVQYAKAFPGLRINAVDPGPTATGMNSLPGVQPVEVGAAPIVRAARFTPADVTGSFLDATGVSPW</sequence>
<dbReference type="PRINTS" id="PR00080">
    <property type="entry name" value="SDRFAMILY"/>
</dbReference>
<dbReference type="RefSeq" id="WP_323327461.1">
    <property type="nucleotide sequence ID" value="NZ_JAYFSI010000002.1"/>
</dbReference>
<comment type="caution">
    <text evidence="5">The sequence shown here is derived from an EMBL/GenBank/DDBJ whole genome shotgun (WGS) entry which is preliminary data.</text>
</comment>
<name>A0ABU5R3V7_9PSEU</name>
<dbReference type="InterPro" id="IPR002347">
    <property type="entry name" value="SDR_fam"/>
</dbReference>
<gene>
    <name evidence="5" type="ORF">VA596_15275</name>
</gene>
<dbReference type="SUPFAM" id="SSF51735">
    <property type="entry name" value="NAD(P)-binding Rossmann-fold domains"/>
    <property type="match status" value="1"/>
</dbReference>
<keyword evidence="3" id="KW-0560">Oxidoreductase</keyword>
<comment type="similarity">
    <text evidence="1 4">Belongs to the short-chain dehydrogenases/reductases (SDR) family.</text>
</comment>
<evidence type="ECO:0000313" key="5">
    <source>
        <dbReference type="EMBL" id="MEA5360908.1"/>
    </source>
</evidence>
<dbReference type="InterPro" id="IPR020904">
    <property type="entry name" value="Sc_DH/Rdtase_CS"/>
</dbReference>